<evidence type="ECO:0000313" key="2">
    <source>
        <dbReference type="EMBL" id="CBX99739.1"/>
    </source>
</evidence>
<feature type="compositionally biased region" description="Polar residues" evidence="1">
    <location>
        <begin position="422"/>
        <end position="440"/>
    </location>
</feature>
<feature type="region of interest" description="Disordered" evidence="1">
    <location>
        <begin position="382"/>
        <end position="453"/>
    </location>
</feature>
<evidence type="ECO:0000313" key="3">
    <source>
        <dbReference type="Proteomes" id="UP000002668"/>
    </source>
</evidence>
<gene>
    <name evidence="2" type="ORF">LEMA_P073280.1</name>
</gene>
<feature type="region of interest" description="Disordered" evidence="1">
    <location>
        <begin position="239"/>
        <end position="338"/>
    </location>
</feature>
<dbReference type="OMA" id="DHVHSFQ"/>
<dbReference type="HOGENOM" id="CLU_390856_0_0_1"/>
<feature type="region of interest" description="Disordered" evidence="1">
    <location>
        <begin position="532"/>
        <end position="579"/>
    </location>
</feature>
<name>E5A7Z4_LEPMJ</name>
<feature type="compositionally biased region" description="Polar residues" evidence="1">
    <location>
        <begin position="535"/>
        <end position="553"/>
    </location>
</feature>
<feature type="compositionally biased region" description="Polar residues" evidence="1">
    <location>
        <begin position="279"/>
        <end position="291"/>
    </location>
</feature>
<dbReference type="InParanoid" id="E5A7Z4"/>
<feature type="region of interest" description="Disordered" evidence="1">
    <location>
        <begin position="1"/>
        <end position="77"/>
    </location>
</feature>
<feature type="compositionally biased region" description="Low complexity" evidence="1">
    <location>
        <begin position="558"/>
        <end position="570"/>
    </location>
</feature>
<dbReference type="STRING" id="985895.E5A7Z4"/>
<dbReference type="OrthoDB" id="5404004at2759"/>
<sequence>MPGMLTRSKSLRFLKSGRKDAAIQQNGRSMQPLKAPQTDSDKLRSATPSSGAESRLETPDMAVRPSTSGGSENQTTMFHKKTNAALSMDYQNQTPTFSSFPSFPNSTTTLSAGGDITEEQGVIGIALGSPTVGSDWTSTSQATDSDPSLQVTDTEMTHFQQPNGSVTSVGNQQVPPKSKLSRWKSLFRKAGPPPPTSEKPAFYQLTQTAVAAIPRADSHHDEELSDAQIRAQKEMGMLRKVPPPTYNPGIRASRRGAPEGFIAPRSPPENPLTRERTLTLGNPTSNSQTTKKMQRAFTSPIPPSRDVAIDAPTVPKLKISGSKSKFGAPESDAGSDERSLLDVSIPDVTMERYSIMFGNVLQSSPPRSSSLLQRRQANAEKLKPLDKLSVQDEPQEIFSDFKLPRRATSPAPSGSPRLMLFPSTTPNRAPSPLSGATNSGKVLHRSRTAPAKSPLRQTFAKTGEKDVKISDSTTGLLKPSSGSPYLNSVLTPTSVHSFESDNESITIVVGQTNPVMYTDFREPQWEICSKPKAITTDTATPSTLSRAESQRQPKLTKLSALSSHPSSAPLDVPSPLHRLQSLTTPPLSADRISAKRTVNEAPSQRQDVEVRSVATVGIARSVSVSKANSPRTMLARSQTDLKSAQGERLVERQALTPTMVEVRNRKSQRVQLEMAT</sequence>
<feature type="compositionally biased region" description="Polar residues" evidence="1">
    <location>
        <begin position="65"/>
        <end position="77"/>
    </location>
</feature>
<evidence type="ECO:0000256" key="1">
    <source>
        <dbReference type="SAM" id="MobiDB-lite"/>
    </source>
</evidence>
<accession>E5A7Z4</accession>
<dbReference type="AlphaFoldDB" id="E5A7Z4"/>
<dbReference type="VEuPathDB" id="FungiDB:LEMA_P073280.1"/>
<proteinExistence type="predicted"/>
<protein>
    <submittedName>
        <fullName evidence="2">Uncharacterized protein</fullName>
    </submittedName>
</protein>
<keyword evidence="3" id="KW-1185">Reference proteome</keyword>
<organism evidence="3">
    <name type="scientific">Leptosphaeria maculans (strain JN3 / isolate v23.1.3 / race Av1-4-5-6-7-8)</name>
    <name type="common">Blackleg fungus</name>
    <name type="synonym">Phoma lingam</name>
    <dbReference type="NCBI Taxonomy" id="985895"/>
    <lineage>
        <taxon>Eukaryota</taxon>
        <taxon>Fungi</taxon>
        <taxon>Dikarya</taxon>
        <taxon>Ascomycota</taxon>
        <taxon>Pezizomycotina</taxon>
        <taxon>Dothideomycetes</taxon>
        <taxon>Pleosporomycetidae</taxon>
        <taxon>Pleosporales</taxon>
        <taxon>Pleosporineae</taxon>
        <taxon>Leptosphaeriaceae</taxon>
        <taxon>Plenodomus</taxon>
        <taxon>Plenodomus lingam/Leptosphaeria maculans species complex</taxon>
    </lineage>
</organism>
<dbReference type="eggNOG" id="ENOG502SD0J">
    <property type="taxonomic scope" value="Eukaryota"/>
</dbReference>
<dbReference type="GeneID" id="13292747"/>
<reference evidence="3" key="1">
    <citation type="journal article" date="2011" name="Nat. Commun.">
        <title>Effector diversification within compartments of the Leptosphaeria maculans genome affected by Repeat-Induced Point mutations.</title>
        <authorList>
            <person name="Rouxel T."/>
            <person name="Grandaubert J."/>
            <person name="Hane J.K."/>
            <person name="Hoede C."/>
            <person name="van de Wouw A.P."/>
            <person name="Couloux A."/>
            <person name="Dominguez V."/>
            <person name="Anthouard V."/>
            <person name="Bally P."/>
            <person name="Bourras S."/>
            <person name="Cozijnsen A.J."/>
            <person name="Ciuffetti L.M."/>
            <person name="Degrave A."/>
            <person name="Dilmaghani A."/>
            <person name="Duret L."/>
            <person name="Fudal I."/>
            <person name="Goodwin S.B."/>
            <person name="Gout L."/>
            <person name="Glaser N."/>
            <person name="Linglin J."/>
            <person name="Kema G.H.J."/>
            <person name="Lapalu N."/>
            <person name="Lawrence C.B."/>
            <person name="May K."/>
            <person name="Meyer M."/>
            <person name="Ollivier B."/>
            <person name="Poulain J."/>
            <person name="Schoch C.L."/>
            <person name="Simon A."/>
            <person name="Spatafora J.W."/>
            <person name="Stachowiak A."/>
            <person name="Turgeon B.G."/>
            <person name="Tyler B.M."/>
            <person name="Vincent D."/>
            <person name="Weissenbach J."/>
            <person name="Amselem J."/>
            <person name="Quesneville H."/>
            <person name="Oliver R.P."/>
            <person name="Wincker P."/>
            <person name="Balesdent M.-H."/>
            <person name="Howlett B.J."/>
        </authorList>
    </citation>
    <scope>NUCLEOTIDE SEQUENCE [LARGE SCALE GENOMIC DNA]</scope>
    <source>
        <strain evidence="3">JN3 / isolate v23.1.3 / race Av1-4-5-6-7-8</strain>
    </source>
</reference>
<dbReference type="Proteomes" id="UP000002668">
    <property type="component" value="Genome"/>
</dbReference>
<dbReference type="EMBL" id="FP929137">
    <property type="protein sequence ID" value="CBX99739.1"/>
    <property type="molecule type" value="Genomic_DNA"/>
</dbReference>